<organism evidence="1 2">
    <name type="scientific">Segniliparus rugosus (strain ATCC BAA-974 / DSM 45345 / CCUG 50838 / CIP 108380 / JCM 13579 / CDC 945)</name>
    <dbReference type="NCBI Taxonomy" id="679197"/>
    <lineage>
        <taxon>Bacteria</taxon>
        <taxon>Bacillati</taxon>
        <taxon>Actinomycetota</taxon>
        <taxon>Actinomycetes</taxon>
        <taxon>Mycobacteriales</taxon>
        <taxon>Segniliparaceae</taxon>
        <taxon>Segniliparus</taxon>
    </lineage>
</organism>
<dbReference type="HOGENOM" id="CLU_2119421_0_0_11"/>
<proteinExistence type="predicted"/>
<protein>
    <submittedName>
        <fullName evidence="1">Uncharacterized protein</fullName>
    </submittedName>
</protein>
<comment type="caution">
    <text evidence="1">The sequence shown here is derived from an EMBL/GenBank/DDBJ whole genome shotgun (WGS) entry which is preliminary data.</text>
</comment>
<evidence type="ECO:0000313" key="1">
    <source>
        <dbReference type="EMBL" id="EFV14381.2"/>
    </source>
</evidence>
<reference evidence="1 2" key="1">
    <citation type="journal article" date="2011" name="Stand. Genomic Sci.">
        <title>High quality draft genome sequence of Segniliparus rugosus CDC 945(T)= (ATCC BAA-974(T)).</title>
        <authorList>
            <person name="Earl A.M."/>
            <person name="Desjardins C.A."/>
            <person name="Fitzgerald M.G."/>
            <person name="Arachchi H.M."/>
            <person name="Zeng Q."/>
            <person name="Mehta T."/>
            <person name="Griggs A."/>
            <person name="Birren B.W."/>
            <person name="Toney N.C."/>
            <person name="Carr J."/>
            <person name="Posey J."/>
            <person name="Butler W.R."/>
        </authorList>
    </citation>
    <scope>NUCLEOTIDE SEQUENCE [LARGE SCALE GENOMIC DNA]</scope>
    <source>
        <strain evidence="2">ATCC BAA-974 / DSM 45345 / CCUG 50838 / CIP 108380 / JCM 13579 / CDC 945</strain>
    </source>
</reference>
<evidence type="ECO:0000313" key="2">
    <source>
        <dbReference type="Proteomes" id="UP000004816"/>
    </source>
</evidence>
<accession>E5XMN6</accession>
<name>E5XMN6_SEGRC</name>
<keyword evidence="2" id="KW-1185">Reference proteome</keyword>
<dbReference type="Proteomes" id="UP000004816">
    <property type="component" value="Unassembled WGS sequence"/>
</dbReference>
<sequence>MENKVSFFRGLRDAVHVLAGDEKTQLAYLQPLSADVDELALVFSDHYVPVQNWYAELGVDAQAAGALAELDRQLESFSGAEHAGLWTYEALESAAQWQVVRDLAAKALLLMADA</sequence>
<gene>
    <name evidence="1" type="ORF">HMPREF9336_00756</name>
</gene>
<dbReference type="EMBL" id="ACZI02000003">
    <property type="protein sequence ID" value="EFV14381.2"/>
    <property type="molecule type" value="Genomic_DNA"/>
</dbReference>
<dbReference type="AlphaFoldDB" id="E5XMN6"/>